<dbReference type="Proteomes" id="UP000029995">
    <property type="component" value="Unassembled WGS sequence"/>
</dbReference>
<dbReference type="EMBL" id="JANX01000005">
    <property type="protein sequence ID" value="KGM35935.1"/>
    <property type="molecule type" value="Genomic_DNA"/>
</dbReference>
<dbReference type="RefSeq" id="WP_034831077.1">
    <property type="nucleotide sequence ID" value="NZ_JANX01000005.1"/>
</dbReference>
<accession>A0A0A0DD44</accession>
<dbReference type="SUPFAM" id="SSF57997">
    <property type="entry name" value="Tropomyosin"/>
    <property type="match status" value="1"/>
</dbReference>
<protein>
    <submittedName>
        <fullName evidence="2">Uncharacterized protein</fullName>
    </submittedName>
</protein>
<evidence type="ECO:0000313" key="3">
    <source>
        <dbReference type="Proteomes" id="UP000029995"/>
    </source>
</evidence>
<name>A0A0A0DD44_9PROT</name>
<feature type="coiled-coil region" evidence="1">
    <location>
        <begin position="13"/>
        <end position="68"/>
    </location>
</feature>
<reference evidence="2 3" key="1">
    <citation type="submission" date="2014-01" db="EMBL/GenBank/DDBJ databases">
        <title>Genome sequence determination for a cystic fibrosis isolate, Inquilinus limosus.</title>
        <authorList>
            <person name="Pino M."/>
            <person name="Di Conza J."/>
            <person name="Gutkind G."/>
        </authorList>
    </citation>
    <scope>NUCLEOTIDE SEQUENCE [LARGE SCALE GENOMIC DNA]</scope>
    <source>
        <strain evidence="2 3">MP06</strain>
    </source>
</reference>
<organism evidence="2 3">
    <name type="scientific">Inquilinus limosus MP06</name>
    <dbReference type="NCBI Taxonomy" id="1398085"/>
    <lineage>
        <taxon>Bacteria</taxon>
        <taxon>Pseudomonadati</taxon>
        <taxon>Pseudomonadota</taxon>
        <taxon>Alphaproteobacteria</taxon>
        <taxon>Rhodospirillales</taxon>
        <taxon>Rhodospirillaceae</taxon>
        <taxon>Inquilinus</taxon>
    </lineage>
</organism>
<gene>
    <name evidence="2" type="ORF">P409_01460</name>
</gene>
<evidence type="ECO:0000313" key="2">
    <source>
        <dbReference type="EMBL" id="KGM35935.1"/>
    </source>
</evidence>
<proteinExistence type="predicted"/>
<comment type="caution">
    <text evidence="2">The sequence shown here is derived from an EMBL/GenBank/DDBJ whole genome shotgun (WGS) entry which is preliminary data.</text>
</comment>
<sequence length="69" mass="8034">MTDAPESLTLRYLRQIDQKVDRLAEDVHDIEVRMTSVEENLAGVQRRIDRVEARLDRIERRLDLADASA</sequence>
<evidence type="ECO:0000256" key="1">
    <source>
        <dbReference type="SAM" id="Coils"/>
    </source>
</evidence>
<dbReference type="AlphaFoldDB" id="A0A0A0DD44"/>
<keyword evidence="1" id="KW-0175">Coiled coil</keyword>
<dbReference type="Gene3D" id="1.20.5.1070">
    <property type="entry name" value="Head and neck region of the ectodomain of NDV fusion glycoprotein"/>
    <property type="match status" value="1"/>
</dbReference>
<dbReference type="OrthoDB" id="7282689at2"/>